<dbReference type="AlphaFoldDB" id="A0AAW9QV62"/>
<evidence type="ECO:0000256" key="1">
    <source>
        <dbReference type="SAM" id="MobiDB-lite"/>
    </source>
</evidence>
<reference evidence="2 4" key="1">
    <citation type="submission" date="2024-01" db="EMBL/GenBank/DDBJ databases">
        <title>Genomic insights into the taxonomy and metabolism of the cyanobacterium Pannus brasiliensis CCIBt3594.</title>
        <authorList>
            <person name="Machado M."/>
            <person name="Botero N.B."/>
            <person name="Andreote A.P.D."/>
            <person name="Feitosa A.M.T."/>
            <person name="Popin R."/>
            <person name="Sivonen K."/>
            <person name="Fiore M.F."/>
        </authorList>
    </citation>
    <scope>NUCLEOTIDE SEQUENCE [LARGE SCALE GENOMIC DNA]</scope>
    <source>
        <strain evidence="2 4">CCIBt3594</strain>
    </source>
</reference>
<keyword evidence="4" id="KW-1185">Reference proteome</keyword>
<dbReference type="Proteomes" id="UP001328733">
    <property type="component" value="Unassembled WGS sequence"/>
</dbReference>
<evidence type="ECO:0000313" key="4">
    <source>
        <dbReference type="Proteomes" id="UP001328733"/>
    </source>
</evidence>
<protein>
    <submittedName>
        <fullName evidence="2">Uncharacterized protein</fullName>
    </submittedName>
</protein>
<feature type="compositionally biased region" description="Basic and acidic residues" evidence="1">
    <location>
        <begin position="8"/>
        <end position="20"/>
    </location>
</feature>
<sequence>MGWGTDSEENRESGVRSRESARYIRERNIVAVGELFSERNLKQQ</sequence>
<evidence type="ECO:0000313" key="3">
    <source>
        <dbReference type="EMBL" id="MEG3440381.1"/>
    </source>
</evidence>
<dbReference type="EMBL" id="JBAFSM010000007">
    <property type="protein sequence ID" value="MEG3436514.1"/>
    <property type="molecule type" value="Genomic_DNA"/>
</dbReference>
<accession>A0AAW9QV62</accession>
<comment type="caution">
    <text evidence="2">The sequence shown here is derived from an EMBL/GenBank/DDBJ whole genome shotgun (WGS) entry which is preliminary data.</text>
</comment>
<organism evidence="2 4">
    <name type="scientific">Pannus brasiliensis CCIBt3594</name>
    <dbReference type="NCBI Taxonomy" id="1427578"/>
    <lineage>
        <taxon>Bacteria</taxon>
        <taxon>Bacillati</taxon>
        <taxon>Cyanobacteriota</taxon>
        <taxon>Cyanophyceae</taxon>
        <taxon>Oscillatoriophycideae</taxon>
        <taxon>Chroococcales</taxon>
        <taxon>Microcystaceae</taxon>
        <taxon>Pannus</taxon>
    </lineage>
</organism>
<dbReference type="EMBL" id="JBAFSM010000097">
    <property type="protein sequence ID" value="MEG3440381.1"/>
    <property type="molecule type" value="Genomic_DNA"/>
</dbReference>
<feature type="region of interest" description="Disordered" evidence="1">
    <location>
        <begin position="1"/>
        <end position="20"/>
    </location>
</feature>
<dbReference type="RefSeq" id="WP_332863972.1">
    <property type="nucleotide sequence ID" value="NZ_JBAFSM010000007.1"/>
</dbReference>
<name>A0AAW9QV62_9CHRO</name>
<gene>
    <name evidence="2" type="ORF">V0288_05230</name>
    <name evidence="3" type="ORF">V0288_24855</name>
</gene>
<proteinExistence type="predicted"/>
<evidence type="ECO:0000313" key="2">
    <source>
        <dbReference type="EMBL" id="MEG3436514.1"/>
    </source>
</evidence>